<feature type="region of interest" description="Disordered" evidence="1">
    <location>
        <begin position="155"/>
        <end position="503"/>
    </location>
</feature>
<feature type="domain" description="WH2" evidence="2">
    <location>
        <begin position="120"/>
        <end position="137"/>
    </location>
</feature>
<dbReference type="OrthoDB" id="2430277at2759"/>
<sequence>MSTVGCRLAAVDWRLATGRAPCNPTTNTTHHSAHARAAPDSRSPPDCPHYPSRRQGRPHITGTLTGTLAETHTGTHDTMPGPPPPPPPMPPMGRGAGGPPPPPPMPGTKAPGAKPPSGAGRGALLGDISKGARLRKVGVVNDRSAPAVGKVKDVAPAIGGAPPVPGMGRPPAPPGALAPPVPGGGSRARSNSDTGGDGAMAAPPQLGGLFAGGMPKLRKSGGVKTGADTKSPYMSDPETARPPRGAAPKPPGAPPPRPGAAPPAPPPFPGARPPLRPVGSLASSISGKPKPPPPIGKKPPMPPPSSRKPSGMAPPPPASPARAPPVPGGAPPAPPPPPPGVVPPAPPPPPPPPPTAAPRAPSRSTPPPPPSAPPGRPQEDDDDYDPYRYDTSRSRSPSAPAPPPPTNGHVPSLAEQAARNAFGQGRATPAAPPPPPPGAAPAPPPPPASAATPPPPPPSAPPSRPTSQAPPRSTMDASMYTLSNGGANLRSPTGTLGGAGHKGTITPVHDLRWRFQPENSFPAPRPFTGGAKRYRAGRGSSVPLVLSAYE</sequence>
<evidence type="ECO:0000313" key="4">
    <source>
        <dbReference type="Proteomes" id="UP000800082"/>
    </source>
</evidence>
<protein>
    <recommendedName>
        <fullName evidence="2">WH2 domain-containing protein</fullName>
    </recommendedName>
</protein>
<feature type="compositionally biased region" description="Pro residues" evidence="1">
    <location>
        <begin position="248"/>
        <end position="276"/>
    </location>
</feature>
<gene>
    <name evidence="3" type="ORF">M421DRAFT_90549</name>
</gene>
<feature type="region of interest" description="Disordered" evidence="1">
    <location>
        <begin position="18"/>
        <end position="125"/>
    </location>
</feature>
<feature type="compositionally biased region" description="Pro residues" evidence="1">
    <location>
        <begin position="364"/>
        <end position="376"/>
    </location>
</feature>
<evidence type="ECO:0000259" key="2">
    <source>
        <dbReference type="PROSITE" id="PS51082"/>
    </source>
</evidence>
<dbReference type="Pfam" id="PF02205">
    <property type="entry name" value="WH2"/>
    <property type="match status" value="1"/>
</dbReference>
<feature type="compositionally biased region" description="Polar residues" evidence="1">
    <location>
        <begin position="62"/>
        <end position="72"/>
    </location>
</feature>
<feature type="compositionally biased region" description="Low complexity" evidence="1">
    <location>
        <begin position="107"/>
        <end position="118"/>
    </location>
</feature>
<feature type="compositionally biased region" description="Pro residues" evidence="1">
    <location>
        <begin position="430"/>
        <end position="464"/>
    </location>
</feature>
<reference evidence="3" key="1">
    <citation type="journal article" date="2020" name="Stud. Mycol.">
        <title>101 Dothideomycetes genomes: a test case for predicting lifestyles and emergence of pathogens.</title>
        <authorList>
            <person name="Haridas S."/>
            <person name="Albert R."/>
            <person name="Binder M."/>
            <person name="Bloem J."/>
            <person name="Labutti K."/>
            <person name="Salamov A."/>
            <person name="Andreopoulos B."/>
            <person name="Baker S."/>
            <person name="Barry K."/>
            <person name="Bills G."/>
            <person name="Bluhm B."/>
            <person name="Cannon C."/>
            <person name="Castanera R."/>
            <person name="Culley D."/>
            <person name="Daum C."/>
            <person name="Ezra D."/>
            <person name="Gonzalez J."/>
            <person name="Henrissat B."/>
            <person name="Kuo A."/>
            <person name="Liang C."/>
            <person name="Lipzen A."/>
            <person name="Lutzoni F."/>
            <person name="Magnuson J."/>
            <person name="Mondo S."/>
            <person name="Nolan M."/>
            <person name="Ohm R."/>
            <person name="Pangilinan J."/>
            <person name="Park H.-J."/>
            <person name="Ramirez L."/>
            <person name="Alfaro M."/>
            <person name="Sun H."/>
            <person name="Tritt A."/>
            <person name="Yoshinaga Y."/>
            <person name="Zwiers L.-H."/>
            <person name="Turgeon B."/>
            <person name="Goodwin S."/>
            <person name="Spatafora J."/>
            <person name="Crous P."/>
            <person name="Grigoriev I."/>
        </authorList>
    </citation>
    <scope>NUCLEOTIDE SEQUENCE</scope>
    <source>
        <strain evidence="3">CBS 183.55</strain>
    </source>
</reference>
<proteinExistence type="predicted"/>
<accession>A0A6A5RUP3</accession>
<organism evidence="3 4">
    <name type="scientific">Didymella exigua CBS 183.55</name>
    <dbReference type="NCBI Taxonomy" id="1150837"/>
    <lineage>
        <taxon>Eukaryota</taxon>
        <taxon>Fungi</taxon>
        <taxon>Dikarya</taxon>
        <taxon>Ascomycota</taxon>
        <taxon>Pezizomycotina</taxon>
        <taxon>Dothideomycetes</taxon>
        <taxon>Pleosporomycetidae</taxon>
        <taxon>Pleosporales</taxon>
        <taxon>Pleosporineae</taxon>
        <taxon>Didymellaceae</taxon>
        <taxon>Didymella</taxon>
    </lineage>
</organism>
<feature type="compositionally biased region" description="Polar residues" evidence="1">
    <location>
        <begin position="480"/>
        <end position="494"/>
    </location>
</feature>
<evidence type="ECO:0000313" key="3">
    <source>
        <dbReference type="EMBL" id="KAF1930708.1"/>
    </source>
</evidence>
<dbReference type="Proteomes" id="UP000800082">
    <property type="component" value="Unassembled WGS sequence"/>
</dbReference>
<keyword evidence="4" id="KW-1185">Reference proteome</keyword>
<dbReference type="EMBL" id="ML978962">
    <property type="protein sequence ID" value="KAF1930708.1"/>
    <property type="molecule type" value="Genomic_DNA"/>
</dbReference>
<dbReference type="GeneID" id="54355535"/>
<name>A0A6A5RUP3_9PLEO</name>
<dbReference type="AlphaFoldDB" id="A0A6A5RUP3"/>
<feature type="compositionally biased region" description="Pro residues" evidence="1">
    <location>
        <begin position="162"/>
        <end position="182"/>
    </location>
</feature>
<dbReference type="RefSeq" id="XP_033450956.1">
    <property type="nucleotide sequence ID" value="XM_033597868.1"/>
</dbReference>
<evidence type="ECO:0000256" key="1">
    <source>
        <dbReference type="SAM" id="MobiDB-lite"/>
    </source>
</evidence>
<feature type="compositionally biased region" description="Pro residues" evidence="1">
    <location>
        <begin position="80"/>
        <end position="91"/>
    </location>
</feature>
<dbReference type="InterPro" id="IPR003124">
    <property type="entry name" value="WH2_dom"/>
</dbReference>
<feature type="compositionally biased region" description="Pro residues" evidence="1">
    <location>
        <begin position="289"/>
        <end position="356"/>
    </location>
</feature>
<dbReference type="GO" id="GO:0003779">
    <property type="term" value="F:actin binding"/>
    <property type="evidence" value="ECO:0007669"/>
    <property type="project" value="InterPro"/>
</dbReference>
<dbReference type="PROSITE" id="PS51082">
    <property type="entry name" value="WH2"/>
    <property type="match status" value="1"/>
</dbReference>